<dbReference type="EMBL" id="JAGGKG010000004">
    <property type="protein sequence ID" value="MBP1904670.1"/>
    <property type="molecule type" value="Genomic_DNA"/>
</dbReference>
<dbReference type="RefSeq" id="WP_210088337.1">
    <property type="nucleotide sequence ID" value="NZ_JAGGKG010000004.1"/>
</dbReference>
<organism evidence="2 3">
    <name type="scientific">Paenibacillus turicensis</name>
    <dbReference type="NCBI Taxonomy" id="160487"/>
    <lineage>
        <taxon>Bacteria</taxon>
        <taxon>Bacillati</taxon>
        <taxon>Bacillota</taxon>
        <taxon>Bacilli</taxon>
        <taxon>Bacillales</taxon>
        <taxon>Paenibacillaceae</taxon>
        <taxon>Paenibacillus</taxon>
    </lineage>
</organism>
<accession>A0ABS4FQ17</accession>
<feature type="transmembrane region" description="Helical" evidence="1">
    <location>
        <begin position="334"/>
        <end position="354"/>
    </location>
</feature>
<evidence type="ECO:0000313" key="3">
    <source>
        <dbReference type="Proteomes" id="UP001519272"/>
    </source>
</evidence>
<proteinExistence type="predicted"/>
<evidence type="ECO:0000313" key="2">
    <source>
        <dbReference type="EMBL" id="MBP1904670.1"/>
    </source>
</evidence>
<feature type="transmembrane region" description="Helical" evidence="1">
    <location>
        <begin position="21"/>
        <end position="41"/>
    </location>
</feature>
<feature type="transmembrane region" description="Helical" evidence="1">
    <location>
        <begin position="262"/>
        <end position="283"/>
    </location>
</feature>
<keyword evidence="1" id="KW-0812">Transmembrane</keyword>
<feature type="transmembrane region" description="Helical" evidence="1">
    <location>
        <begin position="61"/>
        <end position="80"/>
    </location>
</feature>
<dbReference type="Proteomes" id="UP001519272">
    <property type="component" value="Unassembled WGS sequence"/>
</dbReference>
<gene>
    <name evidence="2" type="ORF">J2Z32_001293</name>
</gene>
<name>A0ABS4FQ17_9BACL</name>
<keyword evidence="3" id="KW-1185">Reference proteome</keyword>
<sequence>MTSHRLYCNRSILIQNFRQHGWISILYLLALLFVSPLYMLGRTAEDRVSISSLFEVNGTGQGLMILIFPVLAGIFILRYIQSNKQSILIHSLPLRRQHILSTNLISGFIMLLVPIWIVAGFTSILSSVTTLYYEFSGLIILEWGLVVSIFTLFMFSFTVFVGVCIGQSILQGVITYAFLIFPALMSALIKEHLSFYLKGYYSAVGIRSDDTVISPFIYMTTLGNSAPDITLLLVYCGLIILFTVLSFGLYKLRQVENATQAIAFKFLKPLFRIVMMLGSALIMEEYFSMQWTNWISAWTVAGCILGGLIGLILAEMILLKTWLVPFRVLSKGALIYGTITVLMLYIPVASWNGYSSKIPAIEQIESVSMGHPYLYMDSYSEGGREPKRYSNDPVYVSAVHQLHEKLIEADFPTPSRRFDPKGNQLLSIRYKLKDGEELNRNYNLPTSMFEQELLAIFNTDAYKYNENRLYEFDYVIRSITLTSELIPERIIVLSDPQEMDEFKKLLKEEILSQPASLKPNDIAPIARIKMSHGDDSNDWSGEIEPSFDKIRTWLKEKELSERLEVTPEQVESADIALVSIKTPGFTYPHKDDVKAKMKNIKKISVEDQAIISEVLNRNSRSFESSGEQLFYVALKLKNGQEVYTMVREKNASTALKGLFN</sequence>
<keyword evidence="1" id="KW-1133">Transmembrane helix</keyword>
<feature type="transmembrane region" description="Helical" evidence="1">
    <location>
        <begin position="295"/>
        <end position="314"/>
    </location>
</feature>
<feature type="transmembrane region" description="Helical" evidence="1">
    <location>
        <begin position="229"/>
        <end position="250"/>
    </location>
</feature>
<feature type="transmembrane region" description="Helical" evidence="1">
    <location>
        <begin position="100"/>
        <end position="125"/>
    </location>
</feature>
<comment type="caution">
    <text evidence="2">The sequence shown here is derived from an EMBL/GenBank/DDBJ whole genome shotgun (WGS) entry which is preliminary data.</text>
</comment>
<feature type="transmembrane region" description="Helical" evidence="1">
    <location>
        <begin position="173"/>
        <end position="189"/>
    </location>
</feature>
<reference evidence="2 3" key="1">
    <citation type="submission" date="2021-03" db="EMBL/GenBank/DDBJ databases">
        <title>Genomic Encyclopedia of Type Strains, Phase IV (KMG-IV): sequencing the most valuable type-strain genomes for metagenomic binning, comparative biology and taxonomic classification.</title>
        <authorList>
            <person name="Goeker M."/>
        </authorList>
    </citation>
    <scope>NUCLEOTIDE SEQUENCE [LARGE SCALE GENOMIC DNA]</scope>
    <source>
        <strain evidence="2 3">DSM 14349</strain>
    </source>
</reference>
<protein>
    <submittedName>
        <fullName evidence="2">ABC-2 type transport system permease protein</fullName>
    </submittedName>
</protein>
<keyword evidence="1" id="KW-0472">Membrane</keyword>
<evidence type="ECO:0000256" key="1">
    <source>
        <dbReference type="SAM" id="Phobius"/>
    </source>
</evidence>
<feature type="transmembrane region" description="Helical" evidence="1">
    <location>
        <begin position="145"/>
        <end position="166"/>
    </location>
</feature>